<name>A0A0W0U3Y6_9GAMM</name>
<accession>A0A0W0U3Y6</accession>
<dbReference type="PATRIC" id="fig|453.4.peg.835"/>
<dbReference type="EMBL" id="LNYB01000023">
    <property type="protein sequence ID" value="KTD02616.1"/>
    <property type="molecule type" value="Genomic_DNA"/>
</dbReference>
<protein>
    <submittedName>
        <fullName evidence="1">Uncharacterized protein</fullName>
    </submittedName>
</protein>
<evidence type="ECO:0000313" key="2">
    <source>
        <dbReference type="Proteomes" id="UP000054698"/>
    </source>
</evidence>
<dbReference type="RefSeq" id="WP_058444068.1">
    <property type="nucleotide sequence ID" value="NZ_CAAAHT010000014.1"/>
</dbReference>
<reference evidence="1 2" key="1">
    <citation type="submission" date="2015-11" db="EMBL/GenBank/DDBJ databases">
        <title>Genomic analysis of 38 Legionella species identifies large and diverse effector repertoires.</title>
        <authorList>
            <person name="Burstein D."/>
            <person name="Amaro F."/>
            <person name="Zusman T."/>
            <person name="Lifshitz Z."/>
            <person name="Cohen O."/>
            <person name="Gilbert J.A."/>
            <person name="Pupko T."/>
            <person name="Shuman H.A."/>
            <person name="Segal G."/>
        </authorList>
    </citation>
    <scope>NUCLEOTIDE SEQUENCE [LARGE SCALE GENOMIC DNA]</scope>
    <source>
        <strain evidence="1 2">WO-44C</strain>
    </source>
</reference>
<dbReference type="OrthoDB" id="5648211at2"/>
<evidence type="ECO:0000313" key="1">
    <source>
        <dbReference type="EMBL" id="KTD02616.1"/>
    </source>
</evidence>
<dbReference type="Proteomes" id="UP000054698">
    <property type="component" value="Unassembled WGS sequence"/>
</dbReference>
<keyword evidence="2" id="KW-1185">Reference proteome</keyword>
<dbReference type="AlphaFoldDB" id="A0A0W0U3Y6"/>
<organism evidence="1 2">
    <name type="scientific">Legionella feeleii</name>
    <dbReference type="NCBI Taxonomy" id="453"/>
    <lineage>
        <taxon>Bacteria</taxon>
        <taxon>Pseudomonadati</taxon>
        <taxon>Pseudomonadota</taxon>
        <taxon>Gammaproteobacteria</taxon>
        <taxon>Legionellales</taxon>
        <taxon>Legionellaceae</taxon>
        <taxon>Legionella</taxon>
    </lineage>
</organism>
<comment type="caution">
    <text evidence="1">The sequence shown here is derived from an EMBL/GenBank/DDBJ whole genome shotgun (WGS) entry which is preliminary data.</text>
</comment>
<proteinExistence type="predicted"/>
<sequence length="401" mass="45451">MRLTTKIQTSTNQPVNYKIHKRSGETFVGPRTDVKVFVNGNEIGYMQYSIQKDCLYIHRMDNRSINSKAPFKHVGSLLMEYAFHKSIQAGKDGRIELDAIKNSPPAYFQMGLRKKGTGVMWLQEKIADYQATKSPAIKREIEENVFYQTLKKDAEAAARKKGLTSLSFEQVLEYGEYSAWNDEFAERIAKARASGEKLTETDSLQCYMHGIMYLPPETIVAKKLEFCQFKPIGSNWFFSAEYARSKLKNPRLIELVNNGKLDSSNAVEIDAKLSDNPKLEPLVGLLLSPLGLKMMRKNYISGWFAIIYFTKDSLTPIISANGLKLFENNYIQSMSQLVNLHPSYYPKLFSDTGLRAFESGEVLMSETGYLKDSNGTFLDNSQFELLLEKVAENETTCGLKG</sequence>
<gene>
    <name evidence="1" type="ORF">Lfee_0771</name>
</gene>